<gene>
    <name evidence="1" type="ORF">CARN2_3442</name>
</gene>
<name>E6PSQ9_9ZZZZ</name>
<dbReference type="AlphaFoldDB" id="E6PSQ9"/>
<protein>
    <submittedName>
        <fullName evidence="1">Uncharacterized protein</fullName>
    </submittedName>
</protein>
<accession>E6PSQ9</accession>
<comment type="caution">
    <text evidence="1">The sequence shown here is derived from an EMBL/GenBank/DDBJ whole genome shotgun (WGS) entry which is preliminary data.</text>
</comment>
<organism evidence="1">
    <name type="scientific">mine drainage metagenome</name>
    <dbReference type="NCBI Taxonomy" id="410659"/>
    <lineage>
        <taxon>unclassified sequences</taxon>
        <taxon>metagenomes</taxon>
        <taxon>ecological metagenomes</taxon>
    </lineage>
</organism>
<evidence type="ECO:0000313" key="1">
    <source>
        <dbReference type="EMBL" id="CBH97966.1"/>
    </source>
</evidence>
<sequence length="26" mass="3075">MCAKDLRDFFESPSRTSLFKGLQRKL</sequence>
<reference evidence="1" key="1">
    <citation type="submission" date="2009-10" db="EMBL/GenBank/DDBJ databases">
        <title>Diversity of trophic interactions inside an arsenic-rich microbial ecosystem.</title>
        <authorList>
            <person name="Bertin P.N."/>
            <person name="Heinrich-Salmeron A."/>
            <person name="Pelletier E."/>
            <person name="Goulhen-Chollet F."/>
            <person name="Arsene-Ploetze F."/>
            <person name="Gallien S."/>
            <person name="Calteau A."/>
            <person name="Vallenet D."/>
            <person name="Casiot C."/>
            <person name="Chane-Woon-Ming B."/>
            <person name="Giloteaux L."/>
            <person name="Barakat M."/>
            <person name="Bonnefoy V."/>
            <person name="Bruneel O."/>
            <person name="Chandler M."/>
            <person name="Cleiss J."/>
            <person name="Duran R."/>
            <person name="Elbaz-Poulichet F."/>
            <person name="Fonknechten N."/>
            <person name="Lauga B."/>
            <person name="Mornico D."/>
            <person name="Ortet P."/>
            <person name="Schaeffer C."/>
            <person name="Siguier P."/>
            <person name="Alexander Thil Smith A."/>
            <person name="Van Dorsselaer A."/>
            <person name="Weissenbach J."/>
            <person name="Medigue C."/>
            <person name="Le Paslier D."/>
        </authorList>
    </citation>
    <scope>NUCLEOTIDE SEQUENCE</scope>
</reference>
<dbReference type="EMBL" id="CABM01000048">
    <property type="protein sequence ID" value="CBH97966.1"/>
    <property type="molecule type" value="Genomic_DNA"/>
</dbReference>
<proteinExistence type="predicted"/>